<dbReference type="EMBL" id="JAMYWD010000007">
    <property type="protein sequence ID" value="KAJ4966270.1"/>
    <property type="molecule type" value="Genomic_DNA"/>
</dbReference>
<reference evidence="2" key="1">
    <citation type="journal article" date="2023" name="Plant J.">
        <title>The genome of the king protea, Protea cynaroides.</title>
        <authorList>
            <person name="Chang J."/>
            <person name="Duong T.A."/>
            <person name="Schoeman C."/>
            <person name="Ma X."/>
            <person name="Roodt D."/>
            <person name="Barker N."/>
            <person name="Li Z."/>
            <person name="Van de Peer Y."/>
            <person name="Mizrachi E."/>
        </authorList>
    </citation>
    <scope>NUCLEOTIDE SEQUENCE</scope>
    <source>
        <tissue evidence="2">Young leaves</tissue>
    </source>
</reference>
<name>A0A9Q0QNP2_9MAGN</name>
<evidence type="ECO:0000313" key="3">
    <source>
        <dbReference type="Proteomes" id="UP001141806"/>
    </source>
</evidence>
<organism evidence="2 3">
    <name type="scientific">Protea cynaroides</name>
    <dbReference type="NCBI Taxonomy" id="273540"/>
    <lineage>
        <taxon>Eukaryota</taxon>
        <taxon>Viridiplantae</taxon>
        <taxon>Streptophyta</taxon>
        <taxon>Embryophyta</taxon>
        <taxon>Tracheophyta</taxon>
        <taxon>Spermatophyta</taxon>
        <taxon>Magnoliopsida</taxon>
        <taxon>Proteales</taxon>
        <taxon>Proteaceae</taxon>
        <taxon>Protea</taxon>
    </lineage>
</organism>
<evidence type="ECO:0000256" key="1">
    <source>
        <dbReference type="SAM" id="MobiDB-lite"/>
    </source>
</evidence>
<keyword evidence="3" id="KW-1185">Reference proteome</keyword>
<sequence length="139" mass="15319">MMGEVAIQRSKGSDHERAIAPRVGQRDSRSTDVHSRDLQEMAQGRTHGSRVSMAADLQEAMKLCFISGGSVLAAVIHPISHLRFFHVATTEGHLASDVRIAGGRSMVSVTGKEKRCSARGDPGKRLGRLLLYRRRRRES</sequence>
<proteinExistence type="predicted"/>
<feature type="compositionally biased region" description="Basic and acidic residues" evidence="1">
    <location>
        <begin position="11"/>
        <end position="39"/>
    </location>
</feature>
<gene>
    <name evidence="2" type="ORF">NE237_018119</name>
</gene>
<dbReference type="Proteomes" id="UP001141806">
    <property type="component" value="Unassembled WGS sequence"/>
</dbReference>
<feature type="region of interest" description="Disordered" evidence="1">
    <location>
        <begin position="1"/>
        <end position="50"/>
    </location>
</feature>
<evidence type="ECO:0000313" key="2">
    <source>
        <dbReference type="EMBL" id="KAJ4966270.1"/>
    </source>
</evidence>
<comment type="caution">
    <text evidence="2">The sequence shown here is derived from an EMBL/GenBank/DDBJ whole genome shotgun (WGS) entry which is preliminary data.</text>
</comment>
<dbReference type="AlphaFoldDB" id="A0A9Q0QNP2"/>
<protein>
    <submittedName>
        <fullName evidence="2">Uncharacterized protein</fullName>
    </submittedName>
</protein>
<accession>A0A9Q0QNP2</accession>